<keyword evidence="2 5" id="KW-0689">Ribosomal protein</keyword>
<gene>
    <name evidence="5" type="ORF">FWK35_00007007</name>
</gene>
<organism evidence="5 6">
    <name type="scientific">Aphis craccivora</name>
    <name type="common">Cowpea aphid</name>
    <dbReference type="NCBI Taxonomy" id="307492"/>
    <lineage>
        <taxon>Eukaryota</taxon>
        <taxon>Metazoa</taxon>
        <taxon>Ecdysozoa</taxon>
        <taxon>Arthropoda</taxon>
        <taxon>Hexapoda</taxon>
        <taxon>Insecta</taxon>
        <taxon>Pterygota</taxon>
        <taxon>Neoptera</taxon>
        <taxon>Paraneoptera</taxon>
        <taxon>Hemiptera</taxon>
        <taxon>Sternorrhyncha</taxon>
        <taxon>Aphidomorpha</taxon>
        <taxon>Aphidoidea</taxon>
        <taxon>Aphididae</taxon>
        <taxon>Aphidini</taxon>
        <taxon>Aphis</taxon>
        <taxon>Aphis</taxon>
    </lineage>
</organism>
<sequence>MIILTSHLKSSTHAEAYKPNITIIIFYSYSNALMVTAASSGGDDNNTFCIPFKRLAKECAAESCGLDIFMAEMFNRFYCGMCIYFIKNIAFFLDSILTKTTFFKHTLWKCRCNCPLHMLFRISTELLAKSNRAIPRKDKMLTEKCYRIIFYFLTKLS</sequence>
<dbReference type="GO" id="GO:0003735">
    <property type="term" value="F:structural constituent of ribosome"/>
    <property type="evidence" value="ECO:0007669"/>
    <property type="project" value="InterPro"/>
</dbReference>
<dbReference type="Pfam" id="PF01599">
    <property type="entry name" value="Ribosomal_S27"/>
    <property type="match status" value="1"/>
</dbReference>
<protein>
    <submittedName>
        <fullName evidence="5">Ribosomal protein S27A</fullName>
    </submittedName>
</protein>
<dbReference type="Gene3D" id="6.20.50.150">
    <property type="match status" value="1"/>
</dbReference>
<dbReference type="GO" id="GO:1990904">
    <property type="term" value="C:ribonucleoprotein complex"/>
    <property type="evidence" value="ECO:0007669"/>
    <property type="project" value="UniProtKB-KW"/>
</dbReference>
<evidence type="ECO:0000313" key="5">
    <source>
        <dbReference type="EMBL" id="KAF0764316.1"/>
    </source>
</evidence>
<comment type="caution">
    <text evidence="5">The sequence shown here is derived from an EMBL/GenBank/DDBJ whole genome shotgun (WGS) entry which is preliminary data.</text>
</comment>
<dbReference type="InterPro" id="IPR002906">
    <property type="entry name" value="Ribosomal_eS31"/>
</dbReference>
<name>A0A6G0Z1B0_APHCR</name>
<keyword evidence="1" id="KW-0862">Zinc</keyword>
<feature type="domain" description="Small ribosomal subunit protein eS31" evidence="4">
    <location>
        <begin position="44"/>
        <end position="85"/>
    </location>
</feature>
<dbReference type="AlphaFoldDB" id="A0A6G0Z1B0"/>
<dbReference type="Proteomes" id="UP000478052">
    <property type="component" value="Unassembled WGS sequence"/>
</dbReference>
<dbReference type="SUPFAM" id="SSF57829">
    <property type="entry name" value="Zn-binding ribosomal proteins"/>
    <property type="match status" value="1"/>
</dbReference>
<evidence type="ECO:0000313" key="6">
    <source>
        <dbReference type="Proteomes" id="UP000478052"/>
    </source>
</evidence>
<reference evidence="5 6" key="1">
    <citation type="submission" date="2019-08" db="EMBL/GenBank/DDBJ databases">
        <title>Whole genome of Aphis craccivora.</title>
        <authorList>
            <person name="Voronova N.V."/>
            <person name="Shulinski R.S."/>
            <person name="Bandarenka Y.V."/>
            <person name="Zhorov D.G."/>
            <person name="Warner D."/>
        </authorList>
    </citation>
    <scope>NUCLEOTIDE SEQUENCE [LARGE SCALE GENOMIC DNA]</scope>
    <source>
        <strain evidence="5">180601</strain>
        <tissue evidence="5">Whole Body</tissue>
    </source>
</reference>
<dbReference type="EMBL" id="VUJU01001668">
    <property type="protein sequence ID" value="KAF0764316.1"/>
    <property type="molecule type" value="Genomic_DNA"/>
</dbReference>
<keyword evidence="3" id="KW-0687">Ribonucleoprotein</keyword>
<keyword evidence="6" id="KW-1185">Reference proteome</keyword>
<dbReference type="GO" id="GO:0006412">
    <property type="term" value="P:translation"/>
    <property type="evidence" value="ECO:0007669"/>
    <property type="project" value="InterPro"/>
</dbReference>
<accession>A0A6G0Z1B0</accession>
<proteinExistence type="predicted"/>
<dbReference type="InterPro" id="IPR038582">
    <property type="entry name" value="Ribosomal_eS31_euk-type_sf"/>
</dbReference>
<evidence type="ECO:0000256" key="1">
    <source>
        <dbReference type="ARBA" id="ARBA00022833"/>
    </source>
</evidence>
<dbReference type="InterPro" id="IPR011332">
    <property type="entry name" value="Ribosomal_zn-bd"/>
</dbReference>
<evidence type="ECO:0000259" key="4">
    <source>
        <dbReference type="SMART" id="SM01402"/>
    </source>
</evidence>
<dbReference type="GO" id="GO:0005840">
    <property type="term" value="C:ribosome"/>
    <property type="evidence" value="ECO:0007669"/>
    <property type="project" value="UniProtKB-KW"/>
</dbReference>
<evidence type="ECO:0000256" key="3">
    <source>
        <dbReference type="ARBA" id="ARBA00023274"/>
    </source>
</evidence>
<evidence type="ECO:0000256" key="2">
    <source>
        <dbReference type="ARBA" id="ARBA00022980"/>
    </source>
</evidence>
<dbReference type="SMART" id="SM01402">
    <property type="entry name" value="Ribosomal_S27"/>
    <property type="match status" value="1"/>
</dbReference>